<dbReference type="EMBL" id="CAKKNE010000002">
    <property type="protein sequence ID" value="CAH0367117.1"/>
    <property type="molecule type" value="Genomic_DNA"/>
</dbReference>
<evidence type="ECO:0000256" key="5">
    <source>
        <dbReference type="ARBA" id="ARBA00022692"/>
    </source>
</evidence>
<feature type="region of interest" description="Disordered" evidence="13">
    <location>
        <begin position="331"/>
        <end position="355"/>
    </location>
</feature>
<evidence type="ECO:0000256" key="4">
    <source>
        <dbReference type="ARBA" id="ARBA00022449"/>
    </source>
</evidence>
<accession>A0A8J2WSZ5</accession>
<dbReference type="SMART" id="SM00054">
    <property type="entry name" value="EFh"/>
    <property type="match status" value="2"/>
</dbReference>
<proteinExistence type="inferred from homology"/>
<dbReference type="InterPro" id="IPR011992">
    <property type="entry name" value="EF-hand-dom_pair"/>
</dbReference>
<keyword evidence="4" id="KW-0813">Transport</keyword>
<comment type="subcellular location">
    <subcellularLocation>
        <location evidence="1">Mitochondrion inner membrane</location>
        <topology evidence="1">Single-pass membrane protein</topology>
    </subcellularLocation>
</comment>
<dbReference type="InterPro" id="IPR033122">
    <property type="entry name" value="LETM1-like_RBD"/>
</dbReference>
<gene>
    <name evidence="17" type="ORF">PECAL_2P01220</name>
</gene>
<evidence type="ECO:0000313" key="17">
    <source>
        <dbReference type="EMBL" id="CAH0367117.1"/>
    </source>
</evidence>
<dbReference type="SUPFAM" id="SSF47473">
    <property type="entry name" value="EF-hand"/>
    <property type="match status" value="1"/>
</dbReference>
<evidence type="ECO:0000256" key="7">
    <source>
        <dbReference type="ARBA" id="ARBA00022837"/>
    </source>
</evidence>
<keyword evidence="9 12" id="KW-0496">Mitochondrion</keyword>
<dbReference type="InterPro" id="IPR018247">
    <property type="entry name" value="EF_Hand_1_Ca_BS"/>
</dbReference>
<feature type="region of interest" description="Disordered" evidence="13">
    <location>
        <begin position="450"/>
        <end position="508"/>
    </location>
</feature>
<comment type="similarity">
    <text evidence="2">Belongs to the LETM1 family.</text>
</comment>
<keyword evidence="7" id="KW-0106">Calcium</keyword>
<evidence type="ECO:0000256" key="6">
    <source>
        <dbReference type="ARBA" id="ARBA00022792"/>
    </source>
</evidence>
<evidence type="ECO:0000259" key="15">
    <source>
        <dbReference type="PROSITE" id="PS50222"/>
    </source>
</evidence>
<organism evidence="17 18">
    <name type="scientific">Pelagomonas calceolata</name>
    <dbReference type="NCBI Taxonomy" id="35677"/>
    <lineage>
        <taxon>Eukaryota</taxon>
        <taxon>Sar</taxon>
        <taxon>Stramenopiles</taxon>
        <taxon>Ochrophyta</taxon>
        <taxon>Pelagophyceae</taxon>
        <taxon>Pelagomonadales</taxon>
        <taxon>Pelagomonadaceae</taxon>
        <taxon>Pelagomonas</taxon>
    </lineage>
</organism>
<dbReference type="OrthoDB" id="275278at2759"/>
<dbReference type="GO" id="GO:0030003">
    <property type="term" value="P:intracellular monoatomic cation homeostasis"/>
    <property type="evidence" value="ECO:0007669"/>
    <property type="project" value="TreeGrafter"/>
</dbReference>
<evidence type="ECO:0000313" key="18">
    <source>
        <dbReference type="Proteomes" id="UP000789595"/>
    </source>
</evidence>
<feature type="domain" description="EF-hand" evidence="15">
    <location>
        <begin position="531"/>
        <end position="566"/>
    </location>
</feature>
<evidence type="ECO:0000256" key="3">
    <source>
        <dbReference type="ARBA" id="ARBA00020557"/>
    </source>
</evidence>
<evidence type="ECO:0000256" key="1">
    <source>
        <dbReference type="ARBA" id="ARBA00004434"/>
    </source>
</evidence>
<sequence length="615" mass="65837">MKQYWLGSKLLWLEVKTSSSLLTRVLAGHDLTRRERKQLTRTSADLMRLVPFSIFLIVPFMELLLPVALAVFPGMLPSTFQDSTKREEKAKATLRAQLALAGFLGDALGELRRGGRRKDGTEGGPSAAELADFVAKARAGEARPEDAARVAKSFGDDLMLDNLPRAQLVGLCQYMGLNPYGTDALLRYLLRTRIRDLRADDRRIVYEGLDTLTRQEMQEACADRGMRGVGLTKAQYHAQLARWLDLAALRELPIALLIMSQAFALQRPAAAPDSGAAERAIAESISALDADLVNEAVAAAATREEEDASAELKAARLLSLEQQNRLIAEERRDAADLEEKERDAARRRDGDDDDAAAGAVEAADAAALAAATPEAAAEAAAAAERRAAADADAAAEALFAAPADGAPSAASFSAKEKMEVAGVLVDMAYESALEREKDELAEVRAKLAADDDEAAAAEEAEAPSGVPAAAESPAEPAAAETAAAPAAAAEAAADAPAAEAADEAPAPDGKVVALEERLERMTAKIAREIASVDERLGDRLHLIDRDNDGIVDVEEIRDALAAIALRQNKFREDPEALEAFIQVALREIDANSDDVITVEEVEKWFDSLEEEVEDQ</sequence>
<keyword evidence="10 14" id="KW-0472">Membrane</keyword>
<dbReference type="GO" id="GO:0005743">
    <property type="term" value="C:mitochondrial inner membrane"/>
    <property type="evidence" value="ECO:0007669"/>
    <property type="project" value="UniProtKB-SubCell"/>
</dbReference>
<protein>
    <recommendedName>
        <fullName evidence="3">Mitochondrial proton/calcium exchanger protein</fullName>
    </recommendedName>
    <alternativeName>
        <fullName evidence="11">Leucine zipper-EF-hand-containing transmembrane protein 1</fullName>
    </alternativeName>
</protein>
<dbReference type="Proteomes" id="UP000789595">
    <property type="component" value="Unassembled WGS sequence"/>
</dbReference>
<dbReference type="Pfam" id="PF07766">
    <property type="entry name" value="LETM1_RBD"/>
    <property type="match status" value="1"/>
</dbReference>
<keyword evidence="5 14" id="KW-0812">Transmembrane</keyword>
<evidence type="ECO:0000256" key="8">
    <source>
        <dbReference type="ARBA" id="ARBA00022989"/>
    </source>
</evidence>
<dbReference type="Gene3D" id="1.10.238.10">
    <property type="entry name" value="EF-hand"/>
    <property type="match status" value="1"/>
</dbReference>
<dbReference type="AlphaFoldDB" id="A0A8J2WSZ5"/>
<feature type="domain" description="EF-hand" evidence="15">
    <location>
        <begin position="576"/>
        <end position="611"/>
    </location>
</feature>
<dbReference type="InterPro" id="IPR044202">
    <property type="entry name" value="LETM1/MDM38-like"/>
</dbReference>
<keyword evidence="8 14" id="KW-1133">Transmembrane helix</keyword>
<evidence type="ECO:0000256" key="13">
    <source>
        <dbReference type="SAM" id="MobiDB-lite"/>
    </source>
</evidence>
<dbReference type="PANTHER" id="PTHR14009:SF1">
    <property type="entry name" value="MITOCHONDRIAL PROTON_CALCIUM EXCHANGER PROTEIN"/>
    <property type="match status" value="1"/>
</dbReference>
<feature type="compositionally biased region" description="Basic and acidic residues" evidence="13">
    <location>
        <begin position="331"/>
        <end position="350"/>
    </location>
</feature>
<feature type="transmembrane region" description="Helical" evidence="14">
    <location>
        <begin position="46"/>
        <end position="72"/>
    </location>
</feature>
<name>A0A8J2WSZ5_9STRA</name>
<reference evidence="17" key="1">
    <citation type="submission" date="2021-11" db="EMBL/GenBank/DDBJ databases">
        <authorList>
            <consortium name="Genoscope - CEA"/>
            <person name="William W."/>
        </authorList>
    </citation>
    <scope>NUCLEOTIDE SEQUENCE</scope>
</reference>
<evidence type="ECO:0000256" key="12">
    <source>
        <dbReference type="PROSITE-ProRule" id="PRU01094"/>
    </source>
</evidence>
<evidence type="ECO:0000256" key="10">
    <source>
        <dbReference type="ARBA" id="ARBA00023136"/>
    </source>
</evidence>
<evidence type="ECO:0000256" key="2">
    <source>
        <dbReference type="ARBA" id="ARBA00009584"/>
    </source>
</evidence>
<comment type="caution">
    <text evidence="17">The sequence shown here is derived from an EMBL/GenBank/DDBJ whole genome shotgun (WGS) entry which is preliminary data.</text>
</comment>
<dbReference type="GO" id="GO:0015297">
    <property type="term" value="F:antiporter activity"/>
    <property type="evidence" value="ECO:0007669"/>
    <property type="project" value="UniProtKB-KW"/>
</dbReference>
<evidence type="ECO:0000256" key="14">
    <source>
        <dbReference type="SAM" id="Phobius"/>
    </source>
</evidence>
<evidence type="ECO:0000259" key="16">
    <source>
        <dbReference type="PROSITE" id="PS51758"/>
    </source>
</evidence>
<dbReference type="PROSITE" id="PS00018">
    <property type="entry name" value="EF_HAND_1"/>
    <property type="match status" value="2"/>
</dbReference>
<feature type="compositionally biased region" description="Acidic residues" evidence="13">
    <location>
        <begin position="450"/>
        <end position="461"/>
    </location>
</feature>
<evidence type="ECO:0000256" key="11">
    <source>
        <dbReference type="ARBA" id="ARBA00031360"/>
    </source>
</evidence>
<dbReference type="GO" id="GO:0005509">
    <property type="term" value="F:calcium ion binding"/>
    <property type="evidence" value="ECO:0007669"/>
    <property type="project" value="InterPro"/>
</dbReference>
<feature type="compositionally biased region" description="Low complexity" evidence="13">
    <location>
        <begin position="462"/>
        <end position="508"/>
    </location>
</feature>
<feature type="domain" description="Letm1 RBD" evidence="16">
    <location>
        <begin position="92"/>
        <end position="302"/>
    </location>
</feature>
<dbReference type="PANTHER" id="PTHR14009">
    <property type="entry name" value="LEUCINE ZIPPER-EF-HAND CONTAINING TRANSMEMBRANE PROTEIN"/>
    <property type="match status" value="1"/>
</dbReference>
<dbReference type="Pfam" id="PF13499">
    <property type="entry name" value="EF-hand_7"/>
    <property type="match status" value="1"/>
</dbReference>
<dbReference type="PROSITE" id="PS51758">
    <property type="entry name" value="LETM1_RBD"/>
    <property type="match status" value="1"/>
</dbReference>
<dbReference type="GO" id="GO:0043022">
    <property type="term" value="F:ribosome binding"/>
    <property type="evidence" value="ECO:0007669"/>
    <property type="project" value="InterPro"/>
</dbReference>
<keyword evidence="6" id="KW-0999">Mitochondrion inner membrane</keyword>
<keyword evidence="4" id="KW-0050">Antiport</keyword>
<dbReference type="PROSITE" id="PS50222">
    <property type="entry name" value="EF_HAND_2"/>
    <property type="match status" value="2"/>
</dbReference>
<keyword evidence="18" id="KW-1185">Reference proteome</keyword>
<evidence type="ECO:0000256" key="9">
    <source>
        <dbReference type="ARBA" id="ARBA00023128"/>
    </source>
</evidence>
<dbReference type="InterPro" id="IPR002048">
    <property type="entry name" value="EF_hand_dom"/>
</dbReference>